<gene>
    <name evidence="1" type="ORF">L596_009415</name>
</gene>
<reference evidence="1 2" key="1">
    <citation type="journal article" date="2015" name="Genome Biol.">
        <title>Comparative genomics of Steinernema reveals deeply conserved gene regulatory networks.</title>
        <authorList>
            <person name="Dillman A.R."/>
            <person name="Macchietto M."/>
            <person name="Porter C.F."/>
            <person name="Rogers A."/>
            <person name="Williams B."/>
            <person name="Antoshechkin I."/>
            <person name="Lee M.M."/>
            <person name="Goodwin Z."/>
            <person name="Lu X."/>
            <person name="Lewis E.E."/>
            <person name="Goodrich-Blair H."/>
            <person name="Stock S.P."/>
            <person name="Adams B.J."/>
            <person name="Sternberg P.W."/>
            <person name="Mortazavi A."/>
        </authorList>
    </citation>
    <scope>NUCLEOTIDE SEQUENCE [LARGE SCALE GENOMIC DNA]</scope>
    <source>
        <strain evidence="1 2">ALL</strain>
    </source>
</reference>
<protein>
    <submittedName>
        <fullName evidence="1">Uncharacterized protein</fullName>
    </submittedName>
</protein>
<dbReference type="EMBL" id="AZBU02000002">
    <property type="protein sequence ID" value="TKR95218.1"/>
    <property type="molecule type" value="Genomic_DNA"/>
</dbReference>
<dbReference type="Proteomes" id="UP000298663">
    <property type="component" value="Unassembled WGS sequence"/>
</dbReference>
<comment type="caution">
    <text evidence="1">The sequence shown here is derived from an EMBL/GenBank/DDBJ whole genome shotgun (WGS) entry which is preliminary data.</text>
</comment>
<dbReference type="AlphaFoldDB" id="A0A4U5PFH0"/>
<sequence length="73" mass="7884">MLAKQAYTSPSLRLHRAFASPLLRHTSFPGVLRALLHLLTDGFGGDLLRSFGYLLLGGSGDALLVSLRSCFPL</sequence>
<proteinExistence type="predicted"/>
<accession>A0A4U5PFH0</accession>
<evidence type="ECO:0000313" key="2">
    <source>
        <dbReference type="Proteomes" id="UP000298663"/>
    </source>
</evidence>
<name>A0A4U5PFH0_STECR</name>
<keyword evidence="2" id="KW-1185">Reference proteome</keyword>
<evidence type="ECO:0000313" key="1">
    <source>
        <dbReference type="EMBL" id="TKR95218.1"/>
    </source>
</evidence>
<organism evidence="1 2">
    <name type="scientific">Steinernema carpocapsae</name>
    <name type="common">Entomopathogenic nematode</name>
    <dbReference type="NCBI Taxonomy" id="34508"/>
    <lineage>
        <taxon>Eukaryota</taxon>
        <taxon>Metazoa</taxon>
        <taxon>Ecdysozoa</taxon>
        <taxon>Nematoda</taxon>
        <taxon>Chromadorea</taxon>
        <taxon>Rhabditida</taxon>
        <taxon>Tylenchina</taxon>
        <taxon>Panagrolaimomorpha</taxon>
        <taxon>Strongyloidoidea</taxon>
        <taxon>Steinernematidae</taxon>
        <taxon>Steinernema</taxon>
    </lineage>
</organism>
<reference evidence="1 2" key="2">
    <citation type="journal article" date="2019" name="G3 (Bethesda)">
        <title>Hybrid Assembly of the Genome of the Entomopathogenic Nematode Steinernema carpocapsae Identifies the X-Chromosome.</title>
        <authorList>
            <person name="Serra L."/>
            <person name="Macchietto M."/>
            <person name="Macias-Munoz A."/>
            <person name="McGill C.J."/>
            <person name="Rodriguez I.M."/>
            <person name="Rodriguez B."/>
            <person name="Murad R."/>
            <person name="Mortazavi A."/>
        </authorList>
    </citation>
    <scope>NUCLEOTIDE SEQUENCE [LARGE SCALE GENOMIC DNA]</scope>
    <source>
        <strain evidence="1 2">ALL</strain>
    </source>
</reference>